<gene>
    <name evidence="1" type="ORF">MNB_SV-14-1684</name>
</gene>
<proteinExistence type="predicted"/>
<sequence>MKTSYIITLTLGILLFINACVSTHPKISSSKKTKIDYAQYLPKKSMIKRYTNQSGVKIERDRNKLVYTYNLIDASEGDISYTKEYTIDKDYIFQYMNTFKDKQIKREVSIGDITLKNIDNKNIEESCVLKNILTKFSHDGHSYKGDIIHERCKLIYLSKKAIDIYDKYSQKGLGIIAILNDSCYKDSNKYPTDTKECKSNKHNYRYYVK</sequence>
<dbReference type="EMBL" id="FPHN01000129">
    <property type="protein sequence ID" value="SFV61560.1"/>
    <property type="molecule type" value="Genomic_DNA"/>
</dbReference>
<protein>
    <submittedName>
        <fullName evidence="1">Uncharacterized protein</fullName>
    </submittedName>
</protein>
<name>A0A1W1C6T1_9ZZZZ</name>
<organism evidence="1">
    <name type="scientific">hydrothermal vent metagenome</name>
    <dbReference type="NCBI Taxonomy" id="652676"/>
    <lineage>
        <taxon>unclassified sequences</taxon>
        <taxon>metagenomes</taxon>
        <taxon>ecological metagenomes</taxon>
    </lineage>
</organism>
<reference evidence="1" key="1">
    <citation type="submission" date="2016-10" db="EMBL/GenBank/DDBJ databases">
        <authorList>
            <person name="de Groot N.N."/>
        </authorList>
    </citation>
    <scope>NUCLEOTIDE SEQUENCE</scope>
</reference>
<dbReference type="AlphaFoldDB" id="A0A1W1C6T1"/>
<evidence type="ECO:0000313" key="1">
    <source>
        <dbReference type="EMBL" id="SFV61560.1"/>
    </source>
</evidence>
<accession>A0A1W1C6T1</accession>